<evidence type="ECO:0000313" key="2">
    <source>
        <dbReference type="EMBL" id="VVE76575.1"/>
    </source>
</evidence>
<keyword evidence="3" id="KW-1185">Reference proteome</keyword>
<dbReference type="Proteomes" id="UP000414136">
    <property type="component" value="Unassembled WGS sequence"/>
</dbReference>
<organism evidence="2 3">
    <name type="scientific">Pandoraea captiosa</name>
    <dbReference type="NCBI Taxonomy" id="2508302"/>
    <lineage>
        <taxon>Bacteria</taxon>
        <taxon>Pseudomonadati</taxon>
        <taxon>Pseudomonadota</taxon>
        <taxon>Betaproteobacteria</taxon>
        <taxon>Burkholderiales</taxon>
        <taxon>Burkholderiaceae</taxon>
        <taxon>Pandoraea</taxon>
    </lineage>
</organism>
<proteinExistence type="predicted"/>
<dbReference type="Pfam" id="PF07209">
    <property type="entry name" value="DUF1415"/>
    <property type="match status" value="1"/>
</dbReference>
<feature type="compositionally biased region" description="Acidic residues" evidence="1">
    <location>
        <begin position="211"/>
        <end position="231"/>
    </location>
</feature>
<dbReference type="OrthoDB" id="277390at2"/>
<dbReference type="AlphaFoldDB" id="A0A5E5AV72"/>
<evidence type="ECO:0000256" key="1">
    <source>
        <dbReference type="SAM" id="MobiDB-lite"/>
    </source>
</evidence>
<dbReference type="InterPro" id="IPR009858">
    <property type="entry name" value="DUF1415"/>
</dbReference>
<reference evidence="2 3" key="1">
    <citation type="submission" date="2019-08" db="EMBL/GenBank/DDBJ databases">
        <authorList>
            <person name="Peeters C."/>
        </authorList>
    </citation>
    <scope>NUCLEOTIDE SEQUENCE [LARGE SCALE GENOMIC DNA]</scope>
    <source>
        <strain evidence="2 3">LMG 31118</strain>
    </source>
</reference>
<evidence type="ECO:0000313" key="3">
    <source>
        <dbReference type="Proteomes" id="UP000414136"/>
    </source>
</evidence>
<name>A0A5E5AV72_9BURK</name>
<accession>A0A5E5AV72</accession>
<dbReference type="EMBL" id="CABPSQ010000021">
    <property type="protein sequence ID" value="VVE76575.1"/>
    <property type="molecule type" value="Genomic_DNA"/>
</dbReference>
<protein>
    <submittedName>
        <fullName evidence="2">Peptidase</fullName>
    </submittedName>
</protein>
<feature type="region of interest" description="Disordered" evidence="1">
    <location>
        <begin position="209"/>
        <end position="231"/>
    </location>
</feature>
<sequence length="231" mass="25688">MSDKKHSVPASAADLATNVATNVSTDGASAQDSEAVIAATRHWLTRAVIGLNLCPFAKAVHVKDQIHYVVSAARDMEGVLLDLERELQWLSEADPQDVDTTLLILPHALLDFHEYNDALFFAERMLKQLHLEGELQIASFHPDYQFEGTAADDVENFTNRSPYPILHLLREASIDRAVAAFPDAEAIYERNEALMRKMGAAGYHEWMAQPAEDEEGANDNVIDEEDEGSRK</sequence>
<gene>
    <name evidence="2" type="ORF">PCA31118_05237</name>
</gene>